<evidence type="ECO:0000256" key="3">
    <source>
        <dbReference type="ARBA" id="ARBA00022968"/>
    </source>
</evidence>
<organism evidence="8 9">
    <name type="scientific">Cylindrotheca closterium</name>
    <dbReference type="NCBI Taxonomy" id="2856"/>
    <lineage>
        <taxon>Eukaryota</taxon>
        <taxon>Sar</taxon>
        <taxon>Stramenopiles</taxon>
        <taxon>Ochrophyta</taxon>
        <taxon>Bacillariophyta</taxon>
        <taxon>Bacillariophyceae</taxon>
        <taxon>Bacillariophycidae</taxon>
        <taxon>Bacillariales</taxon>
        <taxon>Bacillariaceae</taxon>
        <taxon>Cylindrotheca</taxon>
    </lineage>
</organism>
<dbReference type="AlphaFoldDB" id="A0AAD2FMR6"/>
<dbReference type="PANTHER" id="PTHR12270:SF25">
    <property type="entry name" value="GLYCOSYLTRANSFERASE-LIKE PROTEIN LARGE"/>
    <property type="match status" value="1"/>
</dbReference>
<dbReference type="GO" id="GO:0016020">
    <property type="term" value="C:membrane"/>
    <property type="evidence" value="ECO:0007669"/>
    <property type="project" value="UniProtKB-SubCell"/>
</dbReference>
<dbReference type="Proteomes" id="UP001295423">
    <property type="component" value="Unassembled WGS sequence"/>
</dbReference>
<evidence type="ECO:0000256" key="2">
    <source>
        <dbReference type="ARBA" id="ARBA00022692"/>
    </source>
</evidence>
<dbReference type="EMBL" id="CAKOGP040001668">
    <property type="protein sequence ID" value="CAJ1946436.1"/>
    <property type="molecule type" value="Genomic_DNA"/>
</dbReference>
<comment type="caution">
    <text evidence="8">The sequence shown here is derived from an EMBL/GenBank/DDBJ whole genome shotgun (WGS) entry which is preliminary data.</text>
</comment>
<dbReference type="PANTHER" id="PTHR12270">
    <property type="entry name" value="GLYCOSYLTRANSFERASE-RELATED"/>
    <property type="match status" value="1"/>
</dbReference>
<gene>
    <name evidence="8" type="ORF">CYCCA115_LOCUS10579</name>
</gene>
<keyword evidence="6" id="KW-0325">Glycoprotein</keyword>
<name>A0AAD2FMR6_9STRA</name>
<evidence type="ECO:0000256" key="1">
    <source>
        <dbReference type="ARBA" id="ARBA00004606"/>
    </source>
</evidence>
<evidence type="ECO:0000313" key="8">
    <source>
        <dbReference type="EMBL" id="CAJ1946436.1"/>
    </source>
</evidence>
<dbReference type="GO" id="GO:0015020">
    <property type="term" value="F:glucuronosyltransferase activity"/>
    <property type="evidence" value="ECO:0007669"/>
    <property type="project" value="TreeGrafter"/>
</dbReference>
<dbReference type="Gene3D" id="3.40.50.300">
    <property type="entry name" value="P-loop containing nucleotide triphosphate hydrolases"/>
    <property type="match status" value="1"/>
</dbReference>
<dbReference type="Pfam" id="PF13896">
    <property type="entry name" value="Glyco_transf_49"/>
    <property type="match status" value="1"/>
</dbReference>
<proteinExistence type="predicted"/>
<dbReference type="InterPro" id="IPR027417">
    <property type="entry name" value="P-loop_NTPase"/>
</dbReference>
<dbReference type="Gene3D" id="3.90.550.10">
    <property type="entry name" value="Spore Coat Polysaccharide Biosynthesis Protein SpsA, Chain A"/>
    <property type="match status" value="1"/>
</dbReference>
<keyword evidence="2 7" id="KW-0812">Transmembrane</keyword>
<evidence type="ECO:0000313" key="9">
    <source>
        <dbReference type="Proteomes" id="UP001295423"/>
    </source>
</evidence>
<dbReference type="InterPro" id="IPR029044">
    <property type="entry name" value="Nucleotide-diphossugar_trans"/>
</dbReference>
<feature type="transmembrane region" description="Helical" evidence="7">
    <location>
        <begin position="6"/>
        <end position="26"/>
    </location>
</feature>
<dbReference type="InterPro" id="IPR051292">
    <property type="entry name" value="Xyl/GlcA_transferase"/>
</dbReference>
<accession>A0AAD2FMR6</accession>
<reference evidence="8" key="1">
    <citation type="submission" date="2023-08" db="EMBL/GenBank/DDBJ databases">
        <authorList>
            <person name="Audoor S."/>
            <person name="Bilcke G."/>
        </authorList>
    </citation>
    <scope>NUCLEOTIDE SEQUENCE</scope>
</reference>
<keyword evidence="4 7" id="KW-1133">Transmembrane helix</keyword>
<keyword evidence="9" id="KW-1185">Reference proteome</keyword>
<dbReference type="SUPFAM" id="SSF52540">
    <property type="entry name" value="P-loop containing nucleoside triphosphate hydrolases"/>
    <property type="match status" value="1"/>
</dbReference>
<evidence type="ECO:0000256" key="5">
    <source>
        <dbReference type="ARBA" id="ARBA00023136"/>
    </source>
</evidence>
<protein>
    <submittedName>
        <fullName evidence="8">Uncharacterized protein</fullName>
    </submittedName>
</protein>
<comment type="subcellular location">
    <subcellularLocation>
        <location evidence="1">Membrane</location>
        <topology evidence="1">Single-pass type II membrane protein</topology>
    </subcellularLocation>
</comment>
<evidence type="ECO:0000256" key="6">
    <source>
        <dbReference type="ARBA" id="ARBA00023180"/>
    </source>
</evidence>
<keyword evidence="3" id="KW-0735">Signal-anchor</keyword>
<sequence length="934" mass="106462">MPAKPPIPLTRLIIGFLFVFCIILLIQQQMLLSQQAEYDCYQHDSESSFHSANPLMRLRGGRDPLQSVLEGMLHSIPNRFIANVKLDLVTNTTILKPTIVKNLIPRPNTMETKEDVIVATHITTNKLPILLTHLDHWGGPASVAVYIQSQHHIQEFFSFYRASIHLLQNVSFHFVLEKTDLAYPHNILRNVAIETVECDYFLAIDVDFIPMPKGKCHSHLQNLIRDKSSGFTSDRQRLFVLPAFSLLQNKTETSLQRPASPNRLPMTRNQLVEKLEEQEMIPFRYNFWFGGHFATNYPWWLRNLKRRNTKPFYNLEMDESIRYYEPYVVGYRPGIPRYWEDFRGYGLNKISFLTECVKAGYSFAVLNKLYVVHLDHPTYSLAKQGVMKNASRLVYTKFMEYNEEKYGDIYKEIFLLRDQFACNWSVGKLILCISKLEVEGTTDQSEKNGNYQKRKPLSSLFAFVCLYLDAATVMLLKTRLSFSFLFILALVNLGPQWKKFTNLQLSINSDADKFTITLTTTPFNTGAVKAMDSSADMQSLTSFHKTQINGGDYAPTATASRTLMTPTTKISNAANATTVEGTSLPVSVEAIDSSSPLTVFPLPSNPQVYFVHVGKAGGLTMNLILDTEGKWKAIDCFIEQSERLGESYTTFPSTCYVPSVGFPSQLSQHMVSHLHLAGFRFNRTHREWILNHTDTFLYTVRDPVHRLVSAYNFHRYNFRNTTKASRKLFYEECFPNGMEDLARQLLLSGKKDDATCQSMGILALQGGGKSRKSGSGNHFEYNYGYYASRTIAKKPNHSVAVIRTEYMWDDIYALEKELGGTGSDAFSTQAGTKVSHGSEKWVVGEQYSASSLSPENLHFLCCILYKELEVYQRLILLAANLNQIQKRDTMAFTLTRCQIDYAGDPVSQPFPWFDYHKTTCRPIIQQVVLPGVKV</sequence>
<dbReference type="GO" id="GO:0035269">
    <property type="term" value="P:protein O-linked glycosylation via mannose"/>
    <property type="evidence" value="ECO:0007669"/>
    <property type="project" value="TreeGrafter"/>
</dbReference>
<dbReference type="GO" id="GO:0042285">
    <property type="term" value="F:xylosyltransferase activity"/>
    <property type="evidence" value="ECO:0007669"/>
    <property type="project" value="TreeGrafter"/>
</dbReference>
<keyword evidence="5 7" id="KW-0472">Membrane</keyword>
<evidence type="ECO:0000256" key="7">
    <source>
        <dbReference type="SAM" id="Phobius"/>
    </source>
</evidence>
<evidence type="ECO:0000256" key="4">
    <source>
        <dbReference type="ARBA" id="ARBA00022989"/>
    </source>
</evidence>